<organism evidence="2 3">
    <name type="scientific">Aliisedimentitalea scapharcae</name>
    <dbReference type="NCBI Taxonomy" id="1524259"/>
    <lineage>
        <taxon>Bacteria</taxon>
        <taxon>Pseudomonadati</taxon>
        <taxon>Pseudomonadota</taxon>
        <taxon>Alphaproteobacteria</taxon>
        <taxon>Rhodobacterales</taxon>
        <taxon>Roseobacteraceae</taxon>
        <taxon>Aliisedimentitalea</taxon>
    </lineage>
</organism>
<name>A0ABZ2XP16_9RHOB</name>
<evidence type="ECO:0000313" key="3">
    <source>
        <dbReference type="Proteomes" id="UP001623232"/>
    </source>
</evidence>
<feature type="domain" description="Lysozyme inhibitor LprI-like N-terminal" evidence="1">
    <location>
        <begin position="107"/>
        <end position="178"/>
    </location>
</feature>
<reference evidence="2 3" key="1">
    <citation type="submission" date="2023-04" db="EMBL/GenBank/DDBJ databases">
        <title>Complete genome sequence of Alisedimentitalea scapharcae.</title>
        <authorList>
            <person name="Rong J.-C."/>
            <person name="Yi M.-L."/>
            <person name="Zhao Q."/>
        </authorList>
    </citation>
    <scope>NUCLEOTIDE SEQUENCE [LARGE SCALE GENOMIC DNA]</scope>
    <source>
        <strain evidence="2 3">KCTC 42119</strain>
    </source>
</reference>
<evidence type="ECO:0000313" key="2">
    <source>
        <dbReference type="EMBL" id="WZK87821.1"/>
    </source>
</evidence>
<dbReference type="InterPro" id="IPR009739">
    <property type="entry name" value="LprI-like_N"/>
</dbReference>
<accession>A0ABZ2XP16</accession>
<proteinExistence type="predicted"/>
<protein>
    <submittedName>
        <fullName evidence="2">Lysozyme inhibitor LprI family protein</fullName>
    </submittedName>
</protein>
<evidence type="ECO:0000259" key="1">
    <source>
        <dbReference type="Pfam" id="PF07007"/>
    </source>
</evidence>
<dbReference type="EMBL" id="CP123584">
    <property type="protein sequence ID" value="WZK87821.1"/>
    <property type="molecule type" value="Genomic_DNA"/>
</dbReference>
<sequence length="184" mass="21122">MMADSHTQPVWHRSVFAFVSLFLTTWASLGTADTGNSIFLPYDAMRADVAACMASPDFQNNPEACTRISFDTCMSDWDQPDDRVKQSNCNHHAFLIWRDVYQDELLELLQRATVRDRSAAADREPDISAFELVMTRSVAWRQFREEECRFEQSEYGQSSAAGTAYSICLSRETSKRINILRSRR</sequence>
<dbReference type="RefSeq" id="WP_406645137.1">
    <property type="nucleotide sequence ID" value="NZ_CP123584.1"/>
</dbReference>
<gene>
    <name evidence="2" type="ORF">QEZ52_14555</name>
</gene>
<dbReference type="Pfam" id="PF07007">
    <property type="entry name" value="LprI"/>
    <property type="match status" value="1"/>
</dbReference>
<dbReference type="Proteomes" id="UP001623232">
    <property type="component" value="Chromosome"/>
</dbReference>
<dbReference type="Gene3D" id="1.20.1270.180">
    <property type="match status" value="1"/>
</dbReference>
<keyword evidence="3" id="KW-1185">Reference proteome</keyword>